<accession>A0AAD7S2P0</accession>
<evidence type="ECO:0000313" key="2">
    <source>
        <dbReference type="EMBL" id="KAJ8394831.1"/>
    </source>
</evidence>
<keyword evidence="3" id="KW-1185">Reference proteome</keyword>
<name>A0AAD7S2P0_9TELE</name>
<feature type="region of interest" description="Disordered" evidence="1">
    <location>
        <begin position="1"/>
        <end position="44"/>
    </location>
</feature>
<dbReference type="AlphaFoldDB" id="A0AAD7S2P0"/>
<feature type="compositionally biased region" description="Low complexity" evidence="1">
    <location>
        <begin position="24"/>
        <end position="44"/>
    </location>
</feature>
<proteinExistence type="predicted"/>
<dbReference type="EMBL" id="JAINUG010000122">
    <property type="protein sequence ID" value="KAJ8394831.1"/>
    <property type="molecule type" value="Genomic_DNA"/>
</dbReference>
<organism evidence="2 3">
    <name type="scientific">Aldrovandia affinis</name>
    <dbReference type="NCBI Taxonomy" id="143900"/>
    <lineage>
        <taxon>Eukaryota</taxon>
        <taxon>Metazoa</taxon>
        <taxon>Chordata</taxon>
        <taxon>Craniata</taxon>
        <taxon>Vertebrata</taxon>
        <taxon>Euteleostomi</taxon>
        <taxon>Actinopterygii</taxon>
        <taxon>Neopterygii</taxon>
        <taxon>Teleostei</taxon>
        <taxon>Notacanthiformes</taxon>
        <taxon>Halosauridae</taxon>
        <taxon>Aldrovandia</taxon>
    </lineage>
</organism>
<evidence type="ECO:0000256" key="1">
    <source>
        <dbReference type="SAM" id="MobiDB-lite"/>
    </source>
</evidence>
<feature type="region of interest" description="Disordered" evidence="1">
    <location>
        <begin position="102"/>
        <end position="124"/>
    </location>
</feature>
<gene>
    <name evidence="2" type="ORF">AAFF_G00041860</name>
</gene>
<sequence length="124" mass="13021">MGLGEEHYPVPAAGSPGPGPRLPPARGQRTLRSASLRSTSASRAQRQWLRFTLTRFLLSAATSAPSAAACVLAGVRAAWRFLRAHLRRGVWRVAGVFRAPAVKPPLSTGNRNSLSGEPGGGTPA</sequence>
<evidence type="ECO:0000313" key="3">
    <source>
        <dbReference type="Proteomes" id="UP001221898"/>
    </source>
</evidence>
<protein>
    <submittedName>
        <fullName evidence="2">Uncharacterized protein</fullName>
    </submittedName>
</protein>
<reference evidence="2" key="1">
    <citation type="journal article" date="2023" name="Science">
        <title>Genome structures resolve the early diversification of teleost fishes.</title>
        <authorList>
            <person name="Parey E."/>
            <person name="Louis A."/>
            <person name="Montfort J."/>
            <person name="Bouchez O."/>
            <person name="Roques C."/>
            <person name="Iampietro C."/>
            <person name="Lluch J."/>
            <person name="Castinel A."/>
            <person name="Donnadieu C."/>
            <person name="Desvignes T."/>
            <person name="Floi Bucao C."/>
            <person name="Jouanno E."/>
            <person name="Wen M."/>
            <person name="Mejri S."/>
            <person name="Dirks R."/>
            <person name="Jansen H."/>
            <person name="Henkel C."/>
            <person name="Chen W.J."/>
            <person name="Zahm M."/>
            <person name="Cabau C."/>
            <person name="Klopp C."/>
            <person name="Thompson A.W."/>
            <person name="Robinson-Rechavi M."/>
            <person name="Braasch I."/>
            <person name="Lecointre G."/>
            <person name="Bobe J."/>
            <person name="Postlethwait J.H."/>
            <person name="Berthelot C."/>
            <person name="Roest Crollius H."/>
            <person name="Guiguen Y."/>
        </authorList>
    </citation>
    <scope>NUCLEOTIDE SEQUENCE</scope>
    <source>
        <strain evidence="2">NC1722</strain>
    </source>
</reference>
<comment type="caution">
    <text evidence="2">The sequence shown here is derived from an EMBL/GenBank/DDBJ whole genome shotgun (WGS) entry which is preliminary data.</text>
</comment>
<dbReference type="Proteomes" id="UP001221898">
    <property type="component" value="Unassembled WGS sequence"/>
</dbReference>